<accession>A0ACB7XT66</accession>
<protein>
    <submittedName>
        <fullName evidence="1">Uncharacterized protein</fullName>
    </submittedName>
</protein>
<sequence length="123" mass="13872">MARRMVDRESINDVVLEMKKKRNVFDDNDPIIDAPGFSFTSLLLSCQRMKPCQTLPGGLINPWKAMAAFTEADMIRFPQASSNHLLFILKNFFQAFNISCCALLMVLAVVVVRVVTDGGDWRC</sequence>
<comment type="caution">
    <text evidence="1">The sequence shown here is derived from an EMBL/GenBank/DDBJ whole genome shotgun (WGS) entry which is preliminary data.</text>
</comment>
<keyword evidence="2" id="KW-1185">Reference proteome</keyword>
<dbReference type="Proteomes" id="UP000828048">
    <property type="component" value="Chromosome 1"/>
</dbReference>
<proteinExistence type="predicted"/>
<organism evidence="1 2">
    <name type="scientific">Vaccinium darrowii</name>
    <dbReference type="NCBI Taxonomy" id="229202"/>
    <lineage>
        <taxon>Eukaryota</taxon>
        <taxon>Viridiplantae</taxon>
        <taxon>Streptophyta</taxon>
        <taxon>Embryophyta</taxon>
        <taxon>Tracheophyta</taxon>
        <taxon>Spermatophyta</taxon>
        <taxon>Magnoliopsida</taxon>
        <taxon>eudicotyledons</taxon>
        <taxon>Gunneridae</taxon>
        <taxon>Pentapetalae</taxon>
        <taxon>asterids</taxon>
        <taxon>Ericales</taxon>
        <taxon>Ericaceae</taxon>
        <taxon>Vaccinioideae</taxon>
        <taxon>Vaccinieae</taxon>
        <taxon>Vaccinium</taxon>
    </lineage>
</organism>
<dbReference type="EMBL" id="CM037151">
    <property type="protein sequence ID" value="KAH7844106.1"/>
    <property type="molecule type" value="Genomic_DNA"/>
</dbReference>
<name>A0ACB7XT66_9ERIC</name>
<gene>
    <name evidence="1" type="ORF">Vadar_024402</name>
</gene>
<evidence type="ECO:0000313" key="1">
    <source>
        <dbReference type="EMBL" id="KAH7844106.1"/>
    </source>
</evidence>
<evidence type="ECO:0000313" key="2">
    <source>
        <dbReference type="Proteomes" id="UP000828048"/>
    </source>
</evidence>
<reference evidence="1 2" key="1">
    <citation type="journal article" date="2021" name="Hortic Res">
        <title>High-quality reference genome and annotation aids understanding of berry development for evergreen blueberry (Vaccinium darrowii).</title>
        <authorList>
            <person name="Yu J."/>
            <person name="Hulse-Kemp A.M."/>
            <person name="Babiker E."/>
            <person name="Staton M."/>
        </authorList>
    </citation>
    <scope>NUCLEOTIDE SEQUENCE [LARGE SCALE GENOMIC DNA]</scope>
    <source>
        <strain evidence="2">cv. NJ 8807/NJ 8810</strain>
        <tissue evidence="1">Young leaf</tissue>
    </source>
</reference>